<reference evidence="2 3" key="2">
    <citation type="journal article" date="2012" name="Stand. Genomic Sci.">
        <title>Complete Genome Sequence of Clostridium clariflavum DSM 19732.</title>
        <authorList>
            <person name="Izquierdo J.A."/>
            <person name="Goodwin L."/>
            <person name="Davenport K.W."/>
            <person name="Teshima H."/>
            <person name="Bruce D."/>
            <person name="Detter C."/>
            <person name="Tapia R."/>
            <person name="Han S."/>
            <person name="Land M."/>
            <person name="Hauser L."/>
            <person name="Jeffries C.D."/>
            <person name="Han J."/>
            <person name="Pitluck S."/>
            <person name="Nolan M."/>
            <person name="Chen A."/>
            <person name="Huntemann M."/>
            <person name="Mavromatis K."/>
            <person name="Mikhailova N."/>
            <person name="Liolios K."/>
            <person name="Woyke T."/>
            <person name="Lynd L.R."/>
        </authorList>
    </citation>
    <scope>NUCLEOTIDE SEQUENCE [LARGE SCALE GENOMIC DNA]</scope>
    <source>
        <strain evidence="3">DSM 19732 / NBRC 101661 / EBR45</strain>
    </source>
</reference>
<evidence type="ECO:0000256" key="1">
    <source>
        <dbReference type="SAM" id="Phobius"/>
    </source>
</evidence>
<sequence precursor="true">MKVFTKVLKHILFSITIVLTGFLLFTFVLSFNVNNTLMSSKYHETLLAKNNVYSYVNDLISASINEFFKNLDTEEANTQNAELLKILKNTTSPEMVNMNINSITEQIFQYFRGERKNLPDLYIDINMPSGQNEYDQAHVNARNPDISEQIKKINLQSILLTLNRTDILEQLKLIKFVYFVASHITELSIFFSVLMLLIISIIYKKTDAIVKWLLLALLACGFFNLAFSVVLFIFLNKLLPNSIYFLTIAMPLNSELILSYIRDLLSPLSLFCFTLGIVFSIFSIMFYFHKAKLMGILKAIKVLVSKLPVKSKKMLKYGVTVLVLVFIVFGMGYNLYAFKSGYDSNNFSSVVSKLTNANTVTQVISAKDETIYTLQVKLKDSVTDEPVPNIKVSVSGHSKTPQKYYNLSEITDEEGVAKFILGKGKFHLSFTSPVSDINYSLPAPFFYEIKSAGITILTVNLEKIKPADGIAEIEVLNEENNPVKNLELYLNEELEIEPEQDQKQDDDSSAFTDTETLKCYSVTNSKGIAVFKLPQGKYNVGFSKSKFPEEYIIPENFEINIYSDYVTRYTIRIENKTEESDPESAED</sequence>
<dbReference type="HOGENOM" id="CLU_464390_0_0_9"/>
<dbReference type="EMBL" id="CP003065">
    <property type="protein sequence ID" value="AEV69552.1"/>
    <property type="molecule type" value="Genomic_DNA"/>
</dbReference>
<dbReference type="OrthoDB" id="2087179at2"/>
<dbReference type="Proteomes" id="UP000005435">
    <property type="component" value="Chromosome"/>
</dbReference>
<protein>
    <submittedName>
        <fullName evidence="2">Uncharacterized protein</fullName>
    </submittedName>
</protein>
<name>G8LUC0_ACECE</name>
<dbReference type="RefSeq" id="WP_014256098.1">
    <property type="nucleotide sequence ID" value="NC_016627.1"/>
</dbReference>
<proteinExistence type="predicted"/>
<keyword evidence="3" id="KW-1185">Reference proteome</keyword>
<keyword evidence="1" id="KW-0472">Membrane</keyword>
<dbReference type="eggNOG" id="ENOG5033PC6">
    <property type="taxonomic scope" value="Bacteria"/>
</dbReference>
<feature type="transmembrane region" description="Helical" evidence="1">
    <location>
        <begin position="242"/>
        <end position="261"/>
    </location>
</feature>
<keyword evidence="1" id="KW-1133">Transmembrane helix</keyword>
<evidence type="ECO:0000313" key="3">
    <source>
        <dbReference type="Proteomes" id="UP000005435"/>
    </source>
</evidence>
<dbReference type="KEGG" id="ccl:Clocl_3017"/>
<evidence type="ECO:0000313" key="2">
    <source>
        <dbReference type="EMBL" id="AEV69552.1"/>
    </source>
</evidence>
<feature type="transmembrane region" description="Helical" evidence="1">
    <location>
        <begin position="267"/>
        <end position="288"/>
    </location>
</feature>
<feature type="transmembrane region" description="Helical" evidence="1">
    <location>
        <begin position="315"/>
        <end position="336"/>
    </location>
</feature>
<feature type="transmembrane region" description="Helical" evidence="1">
    <location>
        <begin position="12"/>
        <end position="33"/>
    </location>
</feature>
<dbReference type="AlphaFoldDB" id="G8LUC0"/>
<keyword evidence="1" id="KW-0812">Transmembrane</keyword>
<feature type="transmembrane region" description="Helical" evidence="1">
    <location>
        <begin position="209"/>
        <end position="235"/>
    </location>
</feature>
<gene>
    <name evidence="2" type="ordered locus">Clocl_3017</name>
</gene>
<reference evidence="3" key="1">
    <citation type="submission" date="2011-12" db="EMBL/GenBank/DDBJ databases">
        <title>Complete sequence of Clostridium clariflavum DSM 19732.</title>
        <authorList>
            <consortium name="US DOE Joint Genome Institute"/>
            <person name="Lucas S."/>
            <person name="Han J."/>
            <person name="Lapidus A."/>
            <person name="Cheng J.-F."/>
            <person name="Goodwin L."/>
            <person name="Pitluck S."/>
            <person name="Peters L."/>
            <person name="Teshima H."/>
            <person name="Detter J.C."/>
            <person name="Han C."/>
            <person name="Tapia R."/>
            <person name="Land M."/>
            <person name="Hauser L."/>
            <person name="Kyrpides N."/>
            <person name="Ivanova N."/>
            <person name="Pagani I."/>
            <person name="Kitzmiller T."/>
            <person name="Lynd L."/>
            <person name="Izquierdo J."/>
            <person name="Woyke T."/>
        </authorList>
    </citation>
    <scope>NUCLEOTIDE SEQUENCE [LARGE SCALE GENOMIC DNA]</scope>
    <source>
        <strain evidence="3">DSM 19732 / NBRC 101661 / EBR45</strain>
    </source>
</reference>
<organism evidence="2 3">
    <name type="scientific">Acetivibrio clariflavus (strain DSM 19732 / NBRC 101661 / EBR45)</name>
    <name type="common">Clostridium clariflavum</name>
    <dbReference type="NCBI Taxonomy" id="720554"/>
    <lineage>
        <taxon>Bacteria</taxon>
        <taxon>Bacillati</taxon>
        <taxon>Bacillota</taxon>
        <taxon>Clostridia</taxon>
        <taxon>Eubacteriales</taxon>
        <taxon>Oscillospiraceae</taxon>
        <taxon>Acetivibrio</taxon>
    </lineage>
</organism>
<feature type="transmembrane region" description="Helical" evidence="1">
    <location>
        <begin position="176"/>
        <end position="203"/>
    </location>
</feature>
<accession>G8LUC0</accession>